<dbReference type="SUPFAM" id="SSF49410">
    <property type="entry name" value="Alpha-macroglobulin receptor domain"/>
    <property type="match status" value="1"/>
</dbReference>
<evidence type="ECO:0000313" key="8">
    <source>
        <dbReference type="EMBL" id="BAH02276.1"/>
    </source>
</evidence>
<dbReference type="Gene3D" id="2.60.40.1940">
    <property type="match status" value="1"/>
</dbReference>
<proteinExistence type="evidence at transcript level"/>
<dbReference type="Gene3D" id="2.20.130.20">
    <property type="match status" value="1"/>
</dbReference>
<evidence type="ECO:0000256" key="3">
    <source>
        <dbReference type="ARBA" id="ARBA00022966"/>
    </source>
</evidence>
<evidence type="ECO:0000259" key="7">
    <source>
        <dbReference type="PROSITE" id="PS50189"/>
    </source>
</evidence>
<keyword evidence="4" id="KW-1015">Disulfide bond</keyword>
<feature type="signal peptide" evidence="5">
    <location>
        <begin position="1"/>
        <end position="21"/>
    </location>
</feature>
<dbReference type="Gene3D" id="1.20.91.20">
    <property type="entry name" value="Anaphylotoxins (complement system)"/>
    <property type="match status" value="1"/>
</dbReference>
<protein>
    <submittedName>
        <fullName evidence="8">Complement component 3</fullName>
    </submittedName>
</protein>
<dbReference type="InterPro" id="IPR002890">
    <property type="entry name" value="MG2"/>
</dbReference>
<comment type="subcellular location">
    <subcellularLocation>
        <location evidence="1">Secreted</location>
    </subcellularLocation>
</comment>
<dbReference type="GO" id="GO:0004866">
    <property type="term" value="F:endopeptidase inhibitor activity"/>
    <property type="evidence" value="ECO:0007669"/>
    <property type="project" value="InterPro"/>
</dbReference>
<accession>B6ZH52</accession>
<dbReference type="SMART" id="SM01361">
    <property type="entry name" value="A2M_recep"/>
    <property type="match status" value="1"/>
</dbReference>
<keyword evidence="3" id="KW-0882">Thioester bond</keyword>
<dbReference type="Pfam" id="PF01835">
    <property type="entry name" value="MG2"/>
    <property type="match status" value="1"/>
</dbReference>
<dbReference type="Gene3D" id="2.60.40.1930">
    <property type="match status" value="3"/>
</dbReference>
<dbReference type="InterPro" id="IPR001134">
    <property type="entry name" value="Netrin_domain"/>
</dbReference>
<keyword evidence="2" id="KW-0964">Secreted</keyword>
<dbReference type="PROSITE" id="PS00477">
    <property type="entry name" value="ALPHA_2_MACROGLOBULIN"/>
    <property type="match status" value="1"/>
</dbReference>
<sequence>MESRILLFTLTVIFLCIRIEAANIFVASPNTLRIGEQETVSVLLEGNKAETVEVYLQDHPGKTKTFSRTVGRAEPRISTEFKVQVNPEDLPDKDILAATAKHYVSLVAKAGNWFHKETLLLVNPRSGYVFIQTDKPIYTPKQTVHMRIITLNEDLIPQNKMITLQIKNPQDITVEHQNWKVGKVGRRIEFYTYDYSFPPYPLFGEWSAVVSYGYDLLYNTTVKFEVKEYVLPTFSVDVTAPEIILESTKKITGSAHAKYVYGEPVHGTANFKFGVKLNTGDIIIIGTLYNKQLQDGKVDYQIDVNEFMKHGKISGFPDLEGNHLFVEVSVLEQATGQRETGINENGIFTLSPYDVSFKRCLNNFMPGYTTLIPVDINFVSGKPAPGIPAVITVTDEKGRAVVVQKSEDTSDERGRCNFLVNPSKDLKQIKVEVKTNDGRGAQYQRKGQHRMSEQSSEFGGVIAIDRGTTKQDLKVNEEFSASVLTNPAGGISLISYMVISRGKILIHKFLPKVELIGHKIFFVVNTDMSPSFRLVVYAVYKGHLLTDSILYNVEPTCKDSVKFKLETDVIDRPKPGQLVKINIVEATKDTKIGLLAVDEAVYILRNKDRLTREKMFQEMEKHDLGCGPGGGSNVQSVLANAGVAILSSTKLTNYKREDYICAVRIRKKREIMEEIVKKYEKRDKQCCMLGMKHDPDQRSCEERHAIFEKYDFDGKETCMAAFLGCCNEKHLYLLRNIEKEGRGRFGFDPADQLITVGLEEEQELLKQLNVRKDFRETWIFDDVYVGPKGRVEKELSLPHSITTWVVQAVGISNTGGMCIAEPLKITTFKSIFVQLNIPYSVVRNEQVEIQATVFNNHAHQSVRASVYMYGVKGLCSGAEEGQRTERKVLDIGPSLAKSVSFPVVPLKVGEFPVRVVVFTVHGSDFIEKKLNVVPEGAKDSKLISLQLDPTNQQKRQKRSIHEKYYIDSIDPEKKMQISIVELQPPPNYVPDTARCLVSVIADRFGPVVETALENTEKLIQQPRGCGEQTMLFMAPTLYTVKYLKVTGQLNAKTEKNGYKFIRDGYSRELTFRKNDGSYAAWQNRPSSTWLTAFVMRVFCQAQKLIEIDEKVICSGMQWLVQRQKPDGSFVDEKPVIHQEMIGGVKGALPMTAFVLMALHECSCTTIPGLKLAKIRAAAYLEIKVPHIQDPYIMSLVAYALSLAGNNAKVEANRKLLTMATFQADKNYHYWGDPNSPRAIETAGYGLLVQILNNDIEYANSIVNWLNSKRTLSGAFKSTQDTVIALYAMSEFSILAKKPETDLQCNVTLNNDPSFFKELHFKESTANILQQFQISNLGGHLIFNTTGYGMGQLAVELKYNVPVPPEKLCKFDIDVKVNEVKEEIQQVINPRMPGNDVFDLLPDALLRNLGFPKRKERSLSDNIQDYARVKRDNRGRVGDGGKRGNDGKSKLLLEIQICVKYLSHVDSNMAIIEAGIFTGFKVLIDELKQLVKVKNSKIARFEASDKSVVFYMDSAPHDKPYCFKFRIVRQFIVGNIQSSVVKVYDYYKPNESCSQFYSPDNQSPLIRTICEGSVCQCAEGGCPPRHPFEGITQVHDISESRKLLLDRACVDHDYVWKGTVESKRKENGFRYISFRVTSVFKEGIEQKQNILHTTKVLMVRDSCSVADLDIQQEYVIMGRDGAQFKDEDTGILLYRYILDQTTSIFKWTRISVAENKQLTKAFRWLEKHMVMGGGGCPQ</sequence>
<dbReference type="Gene3D" id="2.60.40.10">
    <property type="entry name" value="Immunoglobulins"/>
    <property type="match status" value="2"/>
</dbReference>
<dbReference type="Pfam" id="PF01821">
    <property type="entry name" value="ANATO"/>
    <property type="match status" value="1"/>
</dbReference>
<dbReference type="InterPro" id="IPR000020">
    <property type="entry name" value="Anaphylatoxin/fibulin"/>
</dbReference>
<dbReference type="InterPro" id="IPR018081">
    <property type="entry name" value="Anaphylatoxin_comp_syst"/>
</dbReference>
<dbReference type="InterPro" id="IPR011625">
    <property type="entry name" value="A2M_N_BRD"/>
</dbReference>
<name>B6ZH52_TACTR</name>
<dbReference type="SMART" id="SM00643">
    <property type="entry name" value="C345C"/>
    <property type="match status" value="1"/>
</dbReference>
<dbReference type="InterPro" id="IPR008993">
    <property type="entry name" value="TIMP-like_OB-fold"/>
</dbReference>
<dbReference type="PANTHER" id="PTHR11412">
    <property type="entry name" value="MACROGLOBULIN / COMPLEMENT"/>
    <property type="match status" value="1"/>
</dbReference>
<evidence type="ECO:0000256" key="5">
    <source>
        <dbReference type="SAM" id="SignalP"/>
    </source>
</evidence>
<dbReference type="InterPro" id="IPR013783">
    <property type="entry name" value="Ig-like_fold"/>
</dbReference>
<feature type="chain" id="PRO_5002853287" evidence="5">
    <location>
        <begin position="22"/>
        <end position="1737"/>
    </location>
</feature>
<dbReference type="InterPro" id="IPR011626">
    <property type="entry name" value="Alpha-macroglobulin_TED"/>
</dbReference>
<dbReference type="Pfam" id="PF01759">
    <property type="entry name" value="NTR"/>
    <property type="match status" value="1"/>
</dbReference>
<dbReference type="Pfam" id="PF07677">
    <property type="entry name" value="A2M_recep"/>
    <property type="match status" value="1"/>
</dbReference>
<evidence type="ECO:0000259" key="6">
    <source>
        <dbReference type="PROSITE" id="PS01178"/>
    </source>
</evidence>
<dbReference type="InterPro" id="IPR018933">
    <property type="entry name" value="Netrin_module_non-TIMP"/>
</dbReference>
<dbReference type="InterPro" id="IPR050473">
    <property type="entry name" value="A2M/Complement_sys"/>
</dbReference>
<dbReference type="Pfam" id="PF17790">
    <property type="entry name" value="MG1"/>
    <property type="match status" value="1"/>
</dbReference>
<keyword evidence="5" id="KW-0732">Signal</keyword>
<dbReference type="SUPFAM" id="SSF50242">
    <property type="entry name" value="TIMP-like"/>
    <property type="match status" value="1"/>
</dbReference>
<dbReference type="MEROPS" id="I39.950"/>
<dbReference type="CDD" id="cd00017">
    <property type="entry name" value="ANATO"/>
    <property type="match status" value="1"/>
</dbReference>
<dbReference type="SUPFAM" id="SSF47686">
    <property type="entry name" value="Anaphylotoxins (complement system)"/>
    <property type="match status" value="1"/>
</dbReference>
<dbReference type="Gene3D" id="6.20.50.160">
    <property type="match status" value="1"/>
</dbReference>
<dbReference type="PANTHER" id="PTHR11412:SF166">
    <property type="entry name" value="NTR DOMAIN-CONTAINING PROTEIN"/>
    <property type="match status" value="1"/>
</dbReference>
<dbReference type="SMART" id="SM00104">
    <property type="entry name" value="ANATO"/>
    <property type="match status" value="1"/>
</dbReference>
<dbReference type="GO" id="GO:0005615">
    <property type="term" value="C:extracellular space"/>
    <property type="evidence" value="ECO:0007669"/>
    <property type="project" value="InterPro"/>
</dbReference>
<dbReference type="Gene3D" id="1.50.10.20">
    <property type="match status" value="1"/>
</dbReference>
<organism evidence="8">
    <name type="scientific">Tachypleus tridentatus</name>
    <name type="common">Japanese horseshoe crab</name>
    <dbReference type="NCBI Taxonomy" id="6853"/>
    <lineage>
        <taxon>Eukaryota</taxon>
        <taxon>Metazoa</taxon>
        <taxon>Ecdysozoa</taxon>
        <taxon>Arthropoda</taxon>
        <taxon>Chelicerata</taxon>
        <taxon>Merostomata</taxon>
        <taxon>Xiphosura</taxon>
        <taxon>Limulidae</taxon>
        <taxon>Tachypleus</taxon>
    </lineage>
</organism>
<evidence type="ECO:0000256" key="4">
    <source>
        <dbReference type="ARBA" id="ARBA00023157"/>
    </source>
</evidence>
<dbReference type="BRENDA" id="3.4.21.47">
    <property type="organism ID" value="6204"/>
</dbReference>
<dbReference type="InterPro" id="IPR047565">
    <property type="entry name" value="Alpha-macroglob_thiol-ester_cl"/>
</dbReference>
<dbReference type="Gene3D" id="2.60.120.1540">
    <property type="match status" value="1"/>
</dbReference>
<dbReference type="InterPro" id="IPR041555">
    <property type="entry name" value="MG3"/>
</dbReference>
<dbReference type="CDD" id="cd03574">
    <property type="entry name" value="NTR_complement_C345C"/>
    <property type="match status" value="1"/>
</dbReference>
<dbReference type="EMBL" id="AB353279">
    <property type="protein sequence ID" value="BAH02276.1"/>
    <property type="molecule type" value="mRNA"/>
</dbReference>
<dbReference type="Pfam" id="PF00207">
    <property type="entry name" value="A2M"/>
    <property type="match status" value="1"/>
</dbReference>
<dbReference type="CDD" id="cd02896">
    <property type="entry name" value="complement_C3_C4_C5"/>
    <property type="match status" value="1"/>
</dbReference>
<dbReference type="InterPro" id="IPR041425">
    <property type="entry name" value="C3/4/5_MG1"/>
</dbReference>
<gene>
    <name evidence="8" type="primary">TtC3</name>
</gene>
<dbReference type="SMART" id="SM01419">
    <property type="entry name" value="Thiol-ester_cl"/>
    <property type="match status" value="1"/>
</dbReference>
<dbReference type="SUPFAM" id="SSF48239">
    <property type="entry name" value="Terpenoid cyclases/Protein prenyltransferases"/>
    <property type="match status" value="1"/>
</dbReference>
<dbReference type="InterPro" id="IPR036595">
    <property type="entry name" value="A-macroglobulin_rcpt-bd_sf"/>
</dbReference>
<dbReference type="Gene3D" id="2.60.40.690">
    <property type="entry name" value="Alpha-macroglobulin, receptor-binding domain"/>
    <property type="match status" value="1"/>
</dbReference>
<dbReference type="PROSITE" id="PS50189">
    <property type="entry name" value="NTR"/>
    <property type="match status" value="1"/>
</dbReference>
<evidence type="ECO:0000256" key="1">
    <source>
        <dbReference type="ARBA" id="ARBA00004613"/>
    </source>
</evidence>
<dbReference type="SMART" id="SM01360">
    <property type="entry name" value="A2M"/>
    <property type="match status" value="1"/>
</dbReference>
<reference evidence="8" key="1">
    <citation type="journal article" date="2008" name="J. Immunol.">
        <title>Factor C acts as a lipopolysaccharide-responsive C3 convertase in horseshoe crab complement activation.</title>
        <authorList>
            <person name="Ariki S."/>
            <person name="Takahara S."/>
            <person name="Shibata T."/>
            <person name="Fukuoka T."/>
            <person name="Ozaki A."/>
            <person name="Endo Y."/>
            <person name="Fujita T."/>
            <person name="Koshiba T."/>
            <person name="Kawabata S."/>
        </authorList>
    </citation>
    <scope>NUCLEOTIDE SEQUENCE</scope>
</reference>
<dbReference type="Pfam" id="PF07703">
    <property type="entry name" value="A2M_BRD"/>
    <property type="match status" value="1"/>
</dbReference>
<dbReference type="Pfam" id="PF17791">
    <property type="entry name" value="MG3"/>
    <property type="match status" value="1"/>
</dbReference>
<feature type="domain" description="NTR" evidence="7">
    <location>
        <begin position="1590"/>
        <end position="1735"/>
    </location>
</feature>
<dbReference type="InterPro" id="IPR019742">
    <property type="entry name" value="MacrogloblnA2_CS"/>
</dbReference>
<dbReference type="SMART" id="SM01359">
    <property type="entry name" value="A2M_N_2"/>
    <property type="match status" value="1"/>
</dbReference>
<dbReference type="InterPro" id="IPR008930">
    <property type="entry name" value="Terpenoid_cyclase/PrenylTrfase"/>
</dbReference>
<dbReference type="InterPro" id="IPR001599">
    <property type="entry name" value="Macroglobln_a2"/>
</dbReference>
<dbReference type="InterPro" id="IPR009048">
    <property type="entry name" value="A-macroglobulin_rcpt-bd"/>
</dbReference>
<dbReference type="PROSITE" id="PS01178">
    <property type="entry name" value="ANAPHYLATOXIN_2"/>
    <property type="match status" value="1"/>
</dbReference>
<evidence type="ECO:0000256" key="2">
    <source>
        <dbReference type="ARBA" id="ARBA00022525"/>
    </source>
</evidence>
<feature type="domain" description="Anaphylatoxin-like" evidence="6">
    <location>
        <begin position="686"/>
        <end position="726"/>
    </location>
</feature>
<dbReference type="Gene3D" id="2.40.50.120">
    <property type="match status" value="1"/>
</dbReference>
<dbReference type="Pfam" id="PF07678">
    <property type="entry name" value="TED_complement"/>
    <property type="match status" value="1"/>
</dbReference>